<dbReference type="Pfam" id="PF01182">
    <property type="entry name" value="Glucosamine_iso"/>
    <property type="match status" value="1"/>
</dbReference>
<gene>
    <name evidence="3" type="ORF">Tco_0892050</name>
</gene>
<dbReference type="InterPro" id="IPR037171">
    <property type="entry name" value="NagB/RpiA_transferase-like"/>
</dbReference>
<dbReference type="Gene3D" id="3.40.50.1360">
    <property type="match status" value="1"/>
</dbReference>
<dbReference type="InterPro" id="IPR039104">
    <property type="entry name" value="6PGL"/>
</dbReference>
<name>A0ABQ5C7W7_9ASTR</name>
<evidence type="ECO:0000259" key="2">
    <source>
        <dbReference type="Pfam" id="PF01182"/>
    </source>
</evidence>
<accession>A0ABQ5C7W7</accession>
<dbReference type="PANTHER" id="PTHR11054">
    <property type="entry name" value="6-PHOSPHOGLUCONOLACTONASE"/>
    <property type="match status" value="1"/>
</dbReference>
<keyword evidence="4" id="KW-1185">Reference proteome</keyword>
<dbReference type="PANTHER" id="PTHR11054:SF17">
    <property type="entry name" value="6-PHOSPHOGLUCONOLACTONASE 1-RELATED"/>
    <property type="match status" value="1"/>
</dbReference>
<comment type="caution">
    <text evidence="3">The sequence shown here is derived from an EMBL/GenBank/DDBJ whole genome shotgun (WGS) entry which is preliminary data.</text>
</comment>
<dbReference type="EMBL" id="BQNB010013944">
    <property type="protein sequence ID" value="GJT22113.1"/>
    <property type="molecule type" value="Genomic_DNA"/>
</dbReference>
<comment type="pathway">
    <text evidence="1">Carbohydrate degradation; pentose phosphate pathway.</text>
</comment>
<protein>
    <submittedName>
        <fullName evidence="3">Probable 6-phosphogluconolactonase 1</fullName>
    </submittedName>
</protein>
<sequence>MPPITSLPPLMACSVVDRRVPISSVCFLLMWQITNFATIANASAFPTSDANAGDDELVGREEQSGGEIEQLAWKQAVSQEEDAKGVLCISYGTFRVKKDSGEVRIHESLEELSTDLADYIAELSEASVKERGFFTIVLSGGSLISLVRNLSGAPYNKTVDWSKWYIFWADERVVAKNHVDSNYKLAKDHLLSKTLFTSIASSYCRSQLTAFLIWNPTCDCPHGTAVLFGNKDVARYLYKLSKDLSDDAWNPKNRGWLLEKCVESDMFGNELLKCLETEKTRSRWAYQLWKEFQAIILEGYGDTMARLRGRFAYPLVYELIEAFGGGQDEPTSAAIGGSFNISKIQVSLKDKADQDRSLVLQLIYSNAKYDDELAIQLYHMMKQFQATTEEGSMKECGDDDASKRCCNKGMVEVMEKLKSDNAKMMKLMKQIWVRN</sequence>
<dbReference type="SUPFAM" id="SSF100950">
    <property type="entry name" value="NagB/RpiA/CoA transferase-like"/>
    <property type="match status" value="1"/>
</dbReference>
<feature type="domain" description="Glucosamine/galactosamine-6-phosphate isomerase" evidence="2">
    <location>
        <begin position="109"/>
        <end position="194"/>
    </location>
</feature>
<dbReference type="InterPro" id="IPR006148">
    <property type="entry name" value="Glc/Gal-6P_isomerase"/>
</dbReference>
<proteinExistence type="predicted"/>
<dbReference type="Proteomes" id="UP001151760">
    <property type="component" value="Unassembled WGS sequence"/>
</dbReference>
<evidence type="ECO:0000313" key="3">
    <source>
        <dbReference type="EMBL" id="GJT22113.1"/>
    </source>
</evidence>
<organism evidence="3 4">
    <name type="scientific">Tanacetum coccineum</name>
    <dbReference type="NCBI Taxonomy" id="301880"/>
    <lineage>
        <taxon>Eukaryota</taxon>
        <taxon>Viridiplantae</taxon>
        <taxon>Streptophyta</taxon>
        <taxon>Embryophyta</taxon>
        <taxon>Tracheophyta</taxon>
        <taxon>Spermatophyta</taxon>
        <taxon>Magnoliopsida</taxon>
        <taxon>eudicotyledons</taxon>
        <taxon>Gunneridae</taxon>
        <taxon>Pentapetalae</taxon>
        <taxon>asterids</taxon>
        <taxon>campanulids</taxon>
        <taxon>Asterales</taxon>
        <taxon>Asteraceae</taxon>
        <taxon>Asteroideae</taxon>
        <taxon>Anthemideae</taxon>
        <taxon>Anthemidinae</taxon>
        <taxon>Tanacetum</taxon>
    </lineage>
</organism>
<evidence type="ECO:0000256" key="1">
    <source>
        <dbReference type="ARBA" id="ARBA00004959"/>
    </source>
</evidence>
<evidence type="ECO:0000313" key="4">
    <source>
        <dbReference type="Proteomes" id="UP001151760"/>
    </source>
</evidence>
<reference evidence="3" key="2">
    <citation type="submission" date="2022-01" db="EMBL/GenBank/DDBJ databases">
        <authorList>
            <person name="Yamashiro T."/>
            <person name="Shiraishi A."/>
            <person name="Satake H."/>
            <person name="Nakayama K."/>
        </authorList>
    </citation>
    <scope>NUCLEOTIDE SEQUENCE</scope>
</reference>
<reference evidence="3" key="1">
    <citation type="journal article" date="2022" name="Int. J. Mol. Sci.">
        <title>Draft Genome of Tanacetum Coccineum: Genomic Comparison of Closely Related Tanacetum-Family Plants.</title>
        <authorList>
            <person name="Yamashiro T."/>
            <person name="Shiraishi A."/>
            <person name="Nakayama K."/>
            <person name="Satake H."/>
        </authorList>
    </citation>
    <scope>NUCLEOTIDE SEQUENCE</scope>
</reference>